<feature type="compositionally biased region" description="Low complexity" evidence="1">
    <location>
        <begin position="63"/>
        <end position="73"/>
    </location>
</feature>
<dbReference type="AlphaFoldDB" id="A0AAX6GCQ0"/>
<evidence type="ECO:0000313" key="3">
    <source>
        <dbReference type="Proteomes" id="UP001140949"/>
    </source>
</evidence>
<gene>
    <name evidence="2" type="ORF">M6B38_371900</name>
</gene>
<proteinExistence type="predicted"/>
<sequence>MLGLRDFIYSQIQFYSSPPPNLFLARFIPHPFFFLVEDQRFFSRILSSPSSNRNDAISGLCSSVSSDQRSPSSFLVKDRKLPKSPSTSPAGVHQSLFS</sequence>
<evidence type="ECO:0000256" key="1">
    <source>
        <dbReference type="SAM" id="MobiDB-lite"/>
    </source>
</evidence>
<reference evidence="2" key="1">
    <citation type="journal article" date="2023" name="GigaByte">
        <title>Genome assembly of the bearded iris, Iris pallida Lam.</title>
        <authorList>
            <person name="Bruccoleri R.E."/>
            <person name="Oakeley E.J."/>
            <person name="Faust A.M.E."/>
            <person name="Altorfer M."/>
            <person name="Dessus-Babus S."/>
            <person name="Burckhardt D."/>
            <person name="Oertli M."/>
            <person name="Naumann U."/>
            <person name="Petersen F."/>
            <person name="Wong J."/>
        </authorList>
    </citation>
    <scope>NUCLEOTIDE SEQUENCE</scope>
    <source>
        <strain evidence="2">GSM-AAB239-AS_SAM_17_03QT</strain>
    </source>
</reference>
<dbReference type="EMBL" id="JANAVB010020998">
    <property type="protein sequence ID" value="KAJ6826479.1"/>
    <property type="molecule type" value="Genomic_DNA"/>
</dbReference>
<keyword evidence="3" id="KW-1185">Reference proteome</keyword>
<name>A0AAX6GCQ0_IRIPA</name>
<protein>
    <submittedName>
        <fullName evidence="2">Actin-related protein 4 isoform X1</fullName>
    </submittedName>
</protein>
<accession>A0AAX6GCQ0</accession>
<reference evidence="2" key="2">
    <citation type="submission" date="2023-04" db="EMBL/GenBank/DDBJ databases">
        <authorList>
            <person name="Bruccoleri R.E."/>
            <person name="Oakeley E.J."/>
            <person name="Faust A.-M."/>
            <person name="Dessus-Babus S."/>
            <person name="Altorfer M."/>
            <person name="Burckhardt D."/>
            <person name="Oertli M."/>
            <person name="Naumann U."/>
            <person name="Petersen F."/>
            <person name="Wong J."/>
        </authorList>
    </citation>
    <scope>NUCLEOTIDE SEQUENCE</scope>
    <source>
        <strain evidence="2">GSM-AAB239-AS_SAM_17_03QT</strain>
        <tissue evidence="2">Leaf</tissue>
    </source>
</reference>
<comment type="caution">
    <text evidence="2">The sequence shown here is derived from an EMBL/GenBank/DDBJ whole genome shotgun (WGS) entry which is preliminary data.</text>
</comment>
<dbReference type="Proteomes" id="UP001140949">
    <property type="component" value="Unassembled WGS sequence"/>
</dbReference>
<feature type="region of interest" description="Disordered" evidence="1">
    <location>
        <begin position="63"/>
        <end position="98"/>
    </location>
</feature>
<organism evidence="2 3">
    <name type="scientific">Iris pallida</name>
    <name type="common">Sweet iris</name>
    <dbReference type="NCBI Taxonomy" id="29817"/>
    <lineage>
        <taxon>Eukaryota</taxon>
        <taxon>Viridiplantae</taxon>
        <taxon>Streptophyta</taxon>
        <taxon>Embryophyta</taxon>
        <taxon>Tracheophyta</taxon>
        <taxon>Spermatophyta</taxon>
        <taxon>Magnoliopsida</taxon>
        <taxon>Liliopsida</taxon>
        <taxon>Asparagales</taxon>
        <taxon>Iridaceae</taxon>
        <taxon>Iridoideae</taxon>
        <taxon>Irideae</taxon>
        <taxon>Iris</taxon>
    </lineage>
</organism>
<evidence type="ECO:0000313" key="2">
    <source>
        <dbReference type="EMBL" id="KAJ6826479.1"/>
    </source>
</evidence>
<feature type="compositionally biased region" description="Polar residues" evidence="1">
    <location>
        <begin position="84"/>
        <end position="98"/>
    </location>
</feature>